<keyword evidence="6" id="KW-0479">Metal-binding</keyword>
<dbReference type="InterPro" id="IPR029787">
    <property type="entry name" value="Nucleotide_cyclase"/>
</dbReference>
<evidence type="ECO:0000256" key="4">
    <source>
        <dbReference type="ARBA" id="ARBA00012201"/>
    </source>
</evidence>
<proteinExistence type="predicted"/>
<feature type="domain" description="Guanylate cyclase" evidence="13">
    <location>
        <begin position="41"/>
        <end position="167"/>
    </location>
</feature>
<dbReference type="SUPFAM" id="SSF55073">
    <property type="entry name" value="Nucleotide cyclase"/>
    <property type="match status" value="2"/>
</dbReference>
<keyword evidence="11" id="KW-0472">Membrane</keyword>
<keyword evidence="7" id="KW-0547">Nucleotide-binding</keyword>
<keyword evidence="12" id="KW-0456">Lyase</keyword>
<keyword evidence="15" id="KW-1185">Reference proteome</keyword>
<protein>
    <recommendedName>
        <fullName evidence="4">adenylate cyclase</fullName>
        <ecNumber evidence="4">4.6.1.1</ecNumber>
    </recommendedName>
</protein>
<evidence type="ECO:0000256" key="7">
    <source>
        <dbReference type="ARBA" id="ARBA00022741"/>
    </source>
</evidence>
<comment type="cofactor">
    <cofactor evidence="2">
        <name>Mn(2+)</name>
        <dbReference type="ChEBI" id="CHEBI:29035"/>
    </cofactor>
</comment>
<dbReference type="PANTHER" id="PTHR45627:SF30">
    <property type="entry name" value="ADENYLATE CYCLASE TYPE 3"/>
    <property type="match status" value="1"/>
</dbReference>
<evidence type="ECO:0000256" key="10">
    <source>
        <dbReference type="ARBA" id="ARBA00022989"/>
    </source>
</evidence>
<evidence type="ECO:0000259" key="13">
    <source>
        <dbReference type="PROSITE" id="PS50125"/>
    </source>
</evidence>
<organism evidence="14 15">
    <name type="scientific">Saguinus oedipus</name>
    <name type="common">Cotton-top tamarin</name>
    <name type="synonym">Oedipomidas oedipus</name>
    <dbReference type="NCBI Taxonomy" id="9490"/>
    <lineage>
        <taxon>Eukaryota</taxon>
        <taxon>Metazoa</taxon>
        <taxon>Chordata</taxon>
        <taxon>Craniata</taxon>
        <taxon>Vertebrata</taxon>
        <taxon>Euteleostomi</taxon>
        <taxon>Mammalia</taxon>
        <taxon>Eutheria</taxon>
        <taxon>Euarchontoglires</taxon>
        <taxon>Primates</taxon>
        <taxon>Haplorrhini</taxon>
        <taxon>Platyrrhini</taxon>
        <taxon>Cebidae</taxon>
        <taxon>Callitrichinae</taxon>
        <taxon>Saguinus</taxon>
    </lineage>
</organism>
<keyword evidence="5" id="KW-0812">Transmembrane</keyword>
<evidence type="ECO:0000256" key="8">
    <source>
        <dbReference type="ARBA" id="ARBA00022840"/>
    </source>
</evidence>
<evidence type="ECO:0000313" key="14">
    <source>
        <dbReference type="EMBL" id="KAK2092111.1"/>
    </source>
</evidence>
<evidence type="ECO:0000313" key="15">
    <source>
        <dbReference type="Proteomes" id="UP001266305"/>
    </source>
</evidence>
<accession>A0ABQ9U505</accession>
<dbReference type="PANTHER" id="PTHR45627">
    <property type="entry name" value="ADENYLATE CYCLASE TYPE 1"/>
    <property type="match status" value="1"/>
</dbReference>
<dbReference type="EC" id="4.6.1.1" evidence="4"/>
<comment type="subcellular location">
    <subcellularLocation>
        <location evidence="3">Membrane</location>
        <topology evidence="3">Multi-pass membrane protein</topology>
    </subcellularLocation>
</comment>
<dbReference type="InterPro" id="IPR001054">
    <property type="entry name" value="A/G_cyclase"/>
</dbReference>
<evidence type="ECO:0000256" key="1">
    <source>
        <dbReference type="ARBA" id="ARBA00001593"/>
    </source>
</evidence>
<dbReference type="CDD" id="cd07302">
    <property type="entry name" value="CHD"/>
    <property type="match status" value="1"/>
</dbReference>
<evidence type="ECO:0000256" key="11">
    <source>
        <dbReference type="ARBA" id="ARBA00023136"/>
    </source>
</evidence>
<dbReference type="Pfam" id="PF00211">
    <property type="entry name" value="Guanylate_cyc"/>
    <property type="match status" value="2"/>
</dbReference>
<dbReference type="Proteomes" id="UP001266305">
    <property type="component" value="Unassembled WGS sequence"/>
</dbReference>
<dbReference type="EMBL" id="JASSZA010000015">
    <property type="protein sequence ID" value="KAK2092111.1"/>
    <property type="molecule type" value="Genomic_DNA"/>
</dbReference>
<name>A0ABQ9U505_SAGOE</name>
<evidence type="ECO:0000256" key="12">
    <source>
        <dbReference type="ARBA" id="ARBA00023239"/>
    </source>
</evidence>
<keyword evidence="9" id="KW-0460">Magnesium</keyword>
<gene>
    <name evidence="14" type="primary">ADCY3_3</name>
    <name evidence="14" type="ORF">P7K49_028639</name>
</gene>
<dbReference type="Gene3D" id="3.30.70.1230">
    <property type="entry name" value="Nucleotide cyclase"/>
    <property type="match status" value="1"/>
</dbReference>
<keyword evidence="10" id="KW-1133">Transmembrane helix</keyword>
<comment type="caution">
    <text evidence="14">The sequence shown here is derived from an EMBL/GenBank/DDBJ whole genome shotgun (WGS) entry which is preliminary data.</text>
</comment>
<evidence type="ECO:0000256" key="9">
    <source>
        <dbReference type="ARBA" id="ARBA00022842"/>
    </source>
</evidence>
<evidence type="ECO:0000256" key="5">
    <source>
        <dbReference type="ARBA" id="ARBA00022692"/>
    </source>
</evidence>
<sequence>MLSILPKHVADEMLKDMKKDESQKDQQQFNTMYMYRHENVSILFADIVGFTQLSSACSAQELVKLLNELFARFDKLAAQGLSSRPVPGPHPQPRGFLPLAFLCFLSHSPIAEVGSSTGQALPFQKYHQLRIKILGDCYYCICGLPDYREDHAVCSILMGLAMVEAIS</sequence>
<evidence type="ECO:0000256" key="6">
    <source>
        <dbReference type="ARBA" id="ARBA00022723"/>
    </source>
</evidence>
<evidence type="ECO:0000256" key="2">
    <source>
        <dbReference type="ARBA" id="ARBA00001936"/>
    </source>
</evidence>
<keyword evidence="8" id="KW-0067">ATP-binding</keyword>
<dbReference type="PROSITE" id="PS50125">
    <property type="entry name" value="GUANYLATE_CYCLASE_2"/>
    <property type="match status" value="1"/>
</dbReference>
<reference evidence="14 15" key="1">
    <citation type="submission" date="2023-05" db="EMBL/GenBank/DDBJ databases">
        <title>B98-5 Cell Line De Novo Hybrid Assembly: An Optical Mapping Approach.</title>
        <authorList>
            <person name="Kananen K."/>
            <person name="Auerbach J.A."/>
            <person name="Kautto E."/>
            <person name="Blachly J.S."/>
        </authorList>
    </citation>
    <scope>NUCLEOTIDE SEQUENCE [LARGE SCALE GENOMIC DNA]</scope>
    <source>
        <strain evidence="14">B95-8</strain>
        <tissue evidence="14">Cell line</tissue>
    </source>
</reference>
<evidence type="ECO:0000256" key="3">
    <source>
        <dbReference type="ARBA" id="ARBA00004141"/>
    </source>
</evidence>
<comment type="catalytic activity">
    <reaction evidence="1">
        <text>ATP = 3',5'-cyclic AMP + diphosphate</text>
        <dbReference type="Rhea" id="RHEA:15389"/>
        <dbReference type="ChEBI" id="CHEBI:30616"/>
        <dbReference type="ChEBI" id="CHEBI:33019"/>
        <dbReference type="ChEBI" id="CHEBI:58165"/>
        <dbReference type="EC" id="4.6.1.1"/>
    </reaction>
</comment>